<dbReference type="SUPFAM" id="SSF53448">
    <property type="entry name" value="Nucleotide-diphospho-sugar transferases"/>
    <property type="match status" value="1"/>
</dbReference>
<accession>A0AAC8W9U7</accession>
<reference evidence="5 6" key="1">
    <citation type="submission" date="2015-08" db="EMBL/GenBank/DDBJ databases">
        <title>Complete genome sequence of Lactobacillus helveticus CAUH18, a probiotic strain originated from koumiss.</title>
        <authorList>
            <person name="Yang Y."/>
            <person name="Hao Y."/>
        </authorList>
    </citation>
    <scope>NUCLEOTIDE SEQUENCE [LARGE SCALE GENOMIC DNA]</scope>
    <source>
        <strain evidence="5 6">CAUH18</strain>
    </source>
</reference>
<dbReference type="AlphaFoldDB" id="A0AAC8W9U7"/>
<dbReference type="Proteomes" id="UP000063930">
    <property type="component" value="Chromosome"/>
</dbReference>
<keyword evidence="3" id="KW-0808">Transferase</keyword>
<proteinExistence type="inferred from homology"/>
<evidence type="ECO:0000256" key="1">
    <source>
        <dbReference type="ARBA" id="ARBA00006739"/>
    </source>
</evidence>
<dbReference type="InterPro" id="IPR029044">
    <property type="entry name" value="Nucleotide-diphossugar_trans"/>
</dbReference>
<evidence type="ECO:0000313" key="5">
    <source>
        <dbReference type="EMBL" id="ALI53224.1"/>
    </source>
</evidence>
<sequence length="348" mass="40345">MMKKVLTIGIAAYNASTTLNHTLKSLLIPEIMESLSIIVVNDGSTDDTELIAQKYVDKYPTIVKVINKENGGHGSVINKLIEIVDTPYFKLVDADDTVEKIGFIDLVNKLSITKADVVLSPFFMYDLKDNKKQLVGYLNSINKYERNKVVRFDKYYQIIQPALHSLTYSTKLLKNSGFRVDEHCFYEDTEYSLYYFLNCKTILLLDEPVYCYWIGSTTQSVNIQNRLKRRSQALRVSYSLISFFENNKKNMDNAKEIFYKNQITGVLSFDYQLLFALLNGKRAKYESQEFDLNIKRTSPELYEYVDKGNMGGKKVGKVIKIFRKNNWNGYIFLHFCFRKSIVNKIKMG</sequence>
<dbReference type="PANTHER" id="PTHR43630:SF1">
    <property type="entry name" value="POLY-BETA-1,6-N-ACETYL-D-GLUCOSAMINE SYNTHASE"/>
    <property type="match status" value="1"/>
</dbReference>
<evidence type="ECO:0000256" key="2">
    <source>
        <dbReference type="ARBA" id="ARBA00022676"/>
    </source>
</evidence>
<comment type="similarity">
    <text evidence="1">Belongs to the glycosyltransferase 2 family.</text>
</comment>
<evidence type="ECO:0000259" key="4">
    <source>
        <dbReference type="Pfam" id="PF00535"/>
    </source>
</evidence>
<gene>
    <name evidence="5" type="ORF">ALV80_09515</name>
</gene>
<dbReference type="CDD" id="cd00761">
    <property type="entry name" value="Glyco_tranf_GTA_type"/>
    <property type="match status" value="1"/>
</dbReference>
<organism evidence="5 6">
    <name type="scientific">Lactobacillus helveticus</name>
    <name type="common">Lactobacillus suntoryeus</name>
    <dbReference type="NCBI Taxonomy" id="1587"/>
    <lineage>
        <taxon>Bacteria</taxon>
        <taxon>Bacillati</taxon>
        <taxon>Bacillota</taxon>
        <taxon>Bacilli</taxon>
        <taxon>Lactobacillales</taxon>
        <taxon>Lactobacillaceae</taxon>
        <taxon>Lactobacillus</taxon>
    </lineage>
</organism>
<protein>
    <recommendedName>
        <fullName evidence="4">Glycosyltransferase 2-like domain-containing protein</fullName>
    </recommendedName>
</protein>
<dbReference type="PANTHER" id="PTHR43630">
    <property type="entry name" value="POLY-BETA-1,6-N-ACETYL-D-GLUCOSAMINE SYNTHASE"/>
    <property type="match status" value="1"/>
</dbReference>
<feature type="domain" description="Glycosyltransferase 2-like" evidence="4">
    <location>
        <begin position="7"/>
        <end position="147"/>
    </location>
</feature>
<evidence type="ECO:0000313" key="6">
    <source>
        <dbReference type="Proteomes" id="UP000063930"/>
    </source>
</evidence>
<evidence type="ECO:0000256" key="3">
    <source>
        <dbReference type="ARBA" id="ARBA00022679"/>
    </source>
</evidence>
<dbReference type="Gene3D" id="3.90.550.10">
    <property type="entry name" value="Spore Coat Polysaccharide Biosynthesis Protein SpsA, Chain A"/>
    <property type="match status" value="1"/>
</dbReference>
<dbReference type="GO" id="GO:0016757">
    <property type="term" value="F:glycosyltransferase activity"/>
    <property type="evidence" value="ECO:0007669"/>
    <property type="project" value="UniProtKB-KW"/>
</dbReference>
<keyword evidence="2" id="KW-0328">Glycosyltransferase</keyword>
<name>A0AAC8W9U7_LACHE</name>
<dbReference type="EMBL" id="CP012381">
    <property type="protein sequence ID" value="ALI53224.1"/>
    <property type="molecule type" value="Genomic_DNA"/>
</dbReference>
<dbReference type="Pfam" id="PF00535">
    <property type="entry name" value="Glycos_transf_2"/>
    <property type="match status" value="1"/>
</dbReference>
<dbReference type="InterPro" id="IPR001173">
    <property type="entry name" value="Glyco_trans_2-like"/>
</dbReference>